<dbReference type="EMBL" id="ML977557">
    <property type="protein sequence ID" value="KAF2007551.1"/>
    <property type="molecule type" value="Genomic_DNA"/>
</dbReference>
<dbReference type="PANTHER" id="PTHR40781">
    <property type="match status" value="1"/>
</dbReference>
<gene>
    <name evidence="2" type="ORF">P154DRAFT_614877</name>
</gene>
<dbReference type="PANTHER" id="PTHR40781:SF1">
    <property type="match status" value="1"/>
</dbReference>
<evidence type="ECO:0000259" key="1">
    <source>
        <dbReference type="Pfam" id="PF24494"/>
    </source>
</evidence>
<sequence length="156" mass="18043">MGAYGLSASDTTKVYDPNELVDFKQAIVNQFTWSCRASLPFISLFSDREHAENWGRKEPWRGHKGLSDDWSLLVIDTTKLKNRNPFFKLSDWLEELDLDLPVRASQQIRGAFLCLHHIPIEAIIEKSSPGEVKAVEFIFTIYKNWLLIDSRSKRET</sequence>
<dbReference type="Pfam" id="PF24494">
    <property type="entry name" value="DUF7587"/>
    <property type="match status" value="1"/>
</dbReference>
<proteinExistence type="predicted"/>
<dbReference type="OrthoDB" id="88561at2759"/>
<dbReference type="Proteomes" id="UP000799779">
    <property type="component" value="Unassembled WGS sequence"/>
</dbReference>
<evidence type="ECO:0000313" key="2">
    <source>
        <dbReference type="EMBL" id="KAF2007551.1"/>
    </source>
</evidence>
<feature type="domain" description="DUF7587" evidence="1">
    <location>
        <begin position="5"/>
        <end position="127"/>
    </location>
</feature>
<name>A0A6A5X3V7_9PLEO</name>
<dbReference type="AlphaFoldDB" id="A0A6A5X3V7"/>
<keyword evidence="3" id="KW-1185">Reference proteome</keyword>
<dbReference type="InterPro" id="IPR056009">
    <property type="entry name" value="DUF7587"/>
</dbReference>
<reference evidence="2" key="1">
    <citation type="journal article" date="2020" name="Stud. Mycol.">
        <title>101 Dothideomycetes genomes: a test case for predicting lifestyles and emergence of pathogens.</title>
        <authorList>
            <person name="Haridas S."/>
            <person name="Albert R."/>
            <person name="Binder M."/>
            <person name="Bloem J."/>
            <person name="Labutti K."/>
            <person name="Salamov A."/>
            <person name="Andreopoulos B."/>
            <person name="Baker S."/>
            <person name="Barry K."/>
            <person name="Bills G."/>
            <person name="Bluhm B."/>
            <person name="Cannon C."/>
            <person name="Castanera R."/>
            <person name="Culley D."/>
            <person name="Daum C."/>
            <person name="Ezra D."/>
            <person name="Gonzalez J."/>
            <person name="Henrissat B."/>
            <person name="Kuo A."/>
            <person name="Liang C."/>
            <person name="Lipzen A."/>
            <person name="Lutzoni F."/>
            <person name="Magnuson J."/>
            <person name="Mondo S."/>
            <person name="Nolan M."/>
            <person name="Ohm R."/>
            <person name="Pangilinan J."/>
            <person name="Park H.-J."/>
            <person name="Ramirez L."/>
            <person name="Alfaro M."/>
            <person name="Sun H."/>
            <person name="Tritt A."/>
            <person name="Yoshinaga Y."/>
            <person name="Zwiers L.-H."/>
            <person name="Turgeon B."/>
            <person name="Goodwin S."/>
            <person name="Spatafora J."/>
            <person name="Crous P."/>
            <person name="Grigoriev I."/>
        </authorList>
    </citation>
    <scope>NUCLEOTIDE SEQUENCE</scope>
    <source>
        <strain evidence="2">CBS 123094</strain>
    </source>
</reference>
<organism evidence="2 3">
    <name type="scientific">Amniculicola lignicola CBS 123094</name>
    <dbReference type="NCBI Taxonomy" id="1392246"/>
    <lineage>
        <taxon>Eukaryota</taxon>
        <taxon>Fungi</taxon>
        <taxon>Dikarya</taxon>
        <taxon>Ascomycota</taxon>
        <taxon>Pezizomycotina</taxon>
        <taxon>Dothideomycetes</taxon>
        <taxon>Pleosporomycetidae</taxon>
        <taxon>Pleosporales</taxon>
        <taxon>Amniculicolaceae</taxon>
        <taxon>Amniculicola</taxon>
    </lineage>
</organism>
<protein>
    <recommendedName>
        <fullName evidence="1">DUF7587 domain-containing protein</fullName>
    </recommendedName>
</protein>
<accession>A0A6A5X3V7</accession>
<evidence type="ECO:0000313" key="3">
    <source>
        <dbReference type="Proteomes" id="UP000799779"/>
    </source>
</evidence>